<dbReference type="GO" id="GO:0016020">
    <property type="term" value="C:membrane"/>
    <property type="evidence" value="ECO:0007669"/>
    <property type="project" value="UniProtKB-SubCell"/>
</dbReference>
<gene>
    <name evidence="8" type="ORF">TRITD_2Av1G055240</name>
</gene>
<evidence type="ECO:0000256" key="5">
    <source>
        <dbReference type="ARBA" id="ARBA00023136"/>
    </source>
</evidence>
<keyword evidence="2 6" id="KW-0812">Transmembrane</keyword>
<dbReference type="InterPro" id="IPR009637">
    <property type="entry name" value="GPR107/GPR108-like"/>
</dbReference>
<feature type="transmembrane region" description="Helical" evidence="6">
    <location>
        <begin position="474"/>
        <end position="496"/>
    </location>
</feature>
<feature type="domain" description="GOST seven transmembrane" evidence="7">
    <location>
        <begin position="329"/>
        <end position="580"/>
    </location>
</feature>
<dbReference type="GO" id="GO:0005794">
    <property type="term" value="C:Golgi apparatus"/>
    <property type="evidence" value="ECO:0007669"/>
    <property type="project" value="TreeGrafter"/>
</dbReference>
<dbReference type="Proteomes" id="UP000324705">
    <property type="component" value="Chromosome 2A"/>
</dbReference>
<accession>A0A9R1R4L4</accession>
<protein>
    <recommendedName>
        <fullName evidence="7">GOST seven transmembrane domain-containing protein</fullName>
    </recommendedName>
</protein>
<feature type="transmembrane region" description="Helical" evidence="6">
    <location>
        <begin position="328"/>
        <end position="350"/>
    </location>
</feature>
<evidence type="ECO:0000259" key="7">
    <source>
        <dbReference type="Pfam" id="PF06814"/>
    </source>
</evidence>
<feature type="transmembrane region" description="Helical" evidence="6">
    <location>
        <begin position="554"/>
        <end position="575"/>
    </location>
</feature>
<dbReference type="Pfam" id="PF06814">
    <property type="entry name" value="GOST_TM"/>
    <property type="match status" value="1"/>
</dbReference>
<keyword evidence="3" id="KW-0732">Signal</keyword>
<keyword evidence="4 6" id="KW-1133">Transmembrane helix</keyword>
<dbReference type="InterPro" id="IPR053937">
    <property type="entry name" value="GOST_TM"/>
</dbReference>
<comment type="subcellular location">
    <subcellularLocation>
        <location evidence="1">Membrane</location>
        <topology evidence="1">Multi-pass membrane protein</topology>
    </subcellularLocation>
</comment>
<sequence>MCRLKISIKKCLFVYSSFNNPPPNLVPLTFCPICRACLPNSIPLFHSSLMLPVKRVWGCGPNISSGRSPRQSRRFRSVLLPLHSTSLIEIVLNALVLVNSTSTLPHARIEALLSSMPMPGSSSVTLAHLLVSALCCAILLCADASVHDYTGERFAGLGNAFVLNGGSEGVYASPAADSFIRFEKVAFKRTPESAAAAGKDGNLTATITAVIFEAADRGAVGGSDVVAAGARALCCTPDMAKRGACTEGSLVYRAPNSTAAAGWPRVLAASFLPGALEAIFPDQTVAVARTGMYSLRFVHCDASLDVAAEGKTIWKNSRGYGYLPGRMAPLLAFYGVMSLAFVALAAFWFLRYARFWREVVPLQNFVTVVIALGMVEVTTWYLDLAEFSESGVRPAGTTFWAATSGAVRRTVSRVLVLLVAKGYGVVRPTLGGGASAGARVAGLGAVFLAASEALEVSEHVGAVSDHDHSPTRRLFLVLTVAALDAVFICWIFSALSRTISKLKARRMTAKVETYRRLATSLTIAVAVSLGWIAFEVHFKSTDGYQSERWRVAWVIPAVWQLISFALLCAVCLVWAPSHDSARLACSDEAGDDDDGDDVEDGARPLMLRTGPLSYVENWACYVTQDAKIILRTDSGVYAKVGEEDKRV</sequence>
<evidence type="ECO:0000313" key="8">
    <source>
        <dbReference type="EMBL" id="VAH28042.1"/>
    </source>
</evidence>
<evidence type="ECO:0000256" key="1">
    <source>
        <dbReference type="ARBA" id="ARBA00004141"/>
    </source>
</evidence>
<proteinExistence type="predicted"/>
<name>A0A9R1R4L4_TRITD</name>
<dbReference type="EMBL" id="LT934113">
    <property type="protein sequence ID" value="VAH28042.1"/>
    <property type="molecule type" value="Genomic_DNA"/>
</dbReference>
<feature type="transmembrane region" description="Helical" evidence="6">
    <location>
        <begin position="517"/>
        <end position="534"/>
    </location>
</feature>
<feature type="transmembrane region" description="Helical" evidence="6">
    <location>
        <begin position="362"/>
        <end position="382"/>
    </location>
</feature>
<dbReference type="PANTHER" id="PTHR21229">
    <property type="entry name" value="LUNG SEVEN TRANSMEMBRANE RECEPTOR"/>
    <property type="match status" value="1"/>
</dbReference>
<keyword evidence="9" id="KW-1185">Reference proteome</keyword>
<keyword evidence="5 6" id="KW-0472">Membrane</keyword>
<dbReference type="Gramene" id="TRITD2Av1G055240.3">
    <property type="protein sequence ID" value="TRITD2Av1G055240.3"/>
    <property type="gene ID" value="TRITD2Av1G055240"/>
</dbReference>
<reference evidence="8 9" key="1">
    <citation type="submission" date="2017-09" db="EMBL/GenBank/DDBJ databases">
        <authorList>
            <consortium name="International Durum Wheat Genome Sequencing Consortium (IDWGSC)"/>
            <person name="Milanesi L."/>
        </authorList>
    </citation>
    <scope>NUCLEOTIDE SEQUENCE [LARGE SCALE GENOMIC DNA]</scope>
    <source>
        <strain evidence="9">cv. Svevo</strain>
    </source>
</reference>
<dbReference type="OMA" id="EHNERWR"/>
<evidence type="ECO:0000256" key="2">
    <source>
        <dbReference type="ARBA" id="ARBA00022692"/>
    </source>
</evidence>
<dbReference type="AlphaFoldDB" id="A0A9R1R4L4"/>
<evidence type="ECO:0000256" key="4">
    <source>
        <dbReference type="ARBA" id="ARBA00022989"/>
    </source>
</evidence>
<evidence type="ECO:0000256" key="3">
    <source>
        <dbReference type="ARBA" id="ARBA00022729"/>
    </source>
</evidence>
<organism evidence="8 9">
    <name type="scientific">Triticum turgidum subsp. durum</name>
    <name type="common">Durum wheat</name>
    <name type="synonym">Triticum durum</name>
    <dbReference type="NCBI Taxonomy" id="4567"/>
    <lineage>
        <taxon>Eukaryota</taxon>
        <taxon>Viridiplantae</taxon>
        <taxon>Streptophyta</taxon>
        <taxon>Embryophyta</taxon>
        <taxon>Tracheophyta</taxon>
        <taxon>Spermatophyta</taxon>
        <taxon>Magnoliopsida</taxon>
        <taxon>Liliopsida</taxon>
        <taxon>Poales</taxon>
        <taxon>Poaceae</taxon>
        <taxon>BOP clade</taxon>
        <taxon>Pooideae</taxon>
        <taxon>Triticodae</taxon>
        <taxon>Triticeae</taxon>
        <taxon>Triticinae</taxon>
        <taxon>Triticum</taxon>
    </lineage>
</organism>
<dbReference type="PANTHER" id="PTHR21229:SF20">
    <property type="entry name" value="OS07G0614600 PROTEIN"/>
    <property type="match status" value="1"/>
</dbReference>
<evidence type="ECO:0000256" key="6">
    <source>
        <dbReference type="SAM" id="Phobius"/>
    </source>
</evidence>
<evidence type="ECO:0000313" key="9">
    <source>
        <dbReference type="Proteomes" id="UP000324705"/>
    </source>
</evidence>